<keyword evidence="5 8" id="KW-0464">Manganese</keyword>
<keyword evidence="3 8" id="KW-0479">Metal-binding</keyword>
<comment type="cofactor">
    <cofactor evidence="8">
        <name>Mn(2+)</name>
        <dbReference type="ChEBI" id="CHEBI:29035"/>
    </cofactor>
</comment>
<dbReference type="PANTHER" id="PTHR30447">
    <property type="entry name" value="FRUCTOSE-1,6-BISPHOSPHATASE CLASS 2"/>
    <property type="match status" value="1"/>
</dbReference>
<dbReference type="Gene3D" id="3.30.540.10">
    <property type="entry name" value="Fructose-1,6-Bisphosphatase, subunit A, domain 1"/>
    <property type="match status" value="1"/>
</dbReference>
<evidence type="ECO:0000256" key="9">
    <source>
        <dbReference type="PIRSR" id="PIRSR004532-2"/>
    </source>
</evidence>
<evidence type="ECO:0000256" key="1">
    <source>
        <dbReference type="ARBA" id="ARBA00001273"/>
    </source>
</evidence>
<feature type="binding site" evidence="9">
    <location>
        <begin position="87"/>
        <end position="89"/>
    </location>
    <ligand>
        <name>substrate</name>
    </ligand>
</feature>
<feature type="binding site" evidence="9">
    <location>
        <begin position="185"/>
        <end position="187"/>
    </location>
    <ligand>
        <name>substrate</name>
    </ligand>
</feature>
<dbReference type="PANTHER" id="PTHR30447:SF0">
    <property type="entry name" value="FRUCTOSE-1,6-BISPHOSPHATASE 1 CLASS 2-RELATED"/>
    <property type="match status" value="1"/>
</dbReference>
<dbReference type="NCBIfam" id="TIGR00330">
    <property type="entry name" value="glpX"/>
    <property type="match status" value="1"/>
</dbReference>
<evidence type="ECO:0000256" key="7">
    <source>
        <dbReference type="PIRNR" id="PIRNR004532"/>
    </source>
</evidence>
<dbReference type="SUPFAM" id="SSF56655">
    <property type="entry name" value="Carbohydrate phosphatase"/>
    <property type="match status" value="1"/>
</dbReference>
<evidence type="ECO:0000256" key="6">
    <source>
        <dbReference type="ARBA" id="ARBA00023277"/>
    </source>
</evidence>
<keyword evidence="4 10" id="KW-0378">Hydrolase</keyword>
<keyword evidence="6 7" id="KW-0119">Carbohydrate metabolism</keyword>
<comment type="similarity">
    <text evidence="2 7">Belongs to the FBPase class 2 family.</text>
</comment>
<feature type="binding site" evidence="9">
    <location>
        <position position="209"/>
    </location>
    <ligand>
        <name>substrate</name>
    </ligand>
</feature>
<dbReference type="CDD" id="cd01516">
    <property type="entry name" value="FBPase_glpX"/>
    <property type="match status" value="1"/>
</dbReference>
<feature type="binding site" evidence="8">
    <location>
        <position position="87"/>
    </location>
    <ligand>
        <name>Mn(2+)</name>
        <dbReference type="ChEBI" id="CHEBI:29035"/>
        <label>2</label>
    </ligand>
</feature>
<dbReference type="GO" id="GO:0030388">
    <property type="term" value="P:fructose 1,6-bisphosphate metabolic process"/>
    <property type="evidence" value="ECO:0007669"/>
    <property type="project" value="TreeGrafter"/>
</dbReference>
<accession>A0A6N2YYU4</accession>
<evidence type="ECO:0000256" key="4">
    <source>
        <dbReference type="ARBA" id="ARBA00022801"/>
    </source>
</evidence>
<dbReference type="PIRSF" id="PIRSF004532">
    <property type="entry name" value="GlpX"/>
    <property type="match status" value="1"/>
</dbReference>
<comment type="catalytic activity">
    <reaction evidence="1">
        <text>beta-D-fructose 1,6-bisphosphate + H2O = beta-D-fructose 6-phosphate + phosphate</text>
        <dbReference type="Rhea" id="RHEA:11064"/>
        <dbReference type="ChEBI" id="CHEBI:15377"/>
        <dbReference type="ChEBI" id="CHEBI:32966"/>
        <dbReference type="ChEBI" id="CHEBI:43474"/>
        <dbReference type="ChEBI" id="CHEBI:57634"/>
        <dbReference type="EC" id="3.1.3.11"/>
    </reaction>
</comment>
<proteinExistence type="inferred from homology"/>
<dbReference type="GO" id="GO:0006094">
    <property type="term" value="P:gluconeogenesis"/>
    <property type="evidence" value="ECO:0007669"/>
    <property type="project" value="InterPro"/>
</dbReference>
<organism evidence="10">
    <name type="scientific">Phytobacter massiliensis</name>
    <dbReference type="NCBI Taxonomy" id="1485952"/>
    <lineage>
        <taxon>Bacteria</taxon>
        <taxon>Pseudomonadati</taxon>
        <taxon>Pseudomonadota</taxon>
        <taxon>Gammaproteobacteria</taxon>
        <taxon>Enterobacterales</taxon>
        <taxon>Enterobacteriaceae</taxon>
        <taxon>Phytobacter</taxon>
    </lineage>
</organism>
<feature type="binding site" evidence="8">
    <location>
        <position position="212"/>
    </location>
    <ligand>
        <name>Mn(2+)</name>
        <dbReference type="ChEBI" id="CHEBI:29035"/>
        <label>2</label>
    </ligand>
</feature>
<evidence type="ECO:0000313" key="10">
    <source>
        <dbReference type="EMBL" id="VYT72071.1"/>
    </source>
</evidence>
<dbReference type="EMBL" id="CACRTZ010000003">
    <property type="protein sequence ID" value="VYT72071.1"/>
    <property type="molecule type" value="Genomic_DNA"/>
</dbReference>
<dbReference type="GO" id="GO:0005829">
    <property type="term" value="C:cytosol"/>
    <property type="evidence" value="ECO:0007669"/>
    <property type="project" value="TreeGrafter"/>
</dbReference>
<dbReference type="GO" id="GO:0030145">
    <property type="term" value="F:manganese ion binding"/>
    <property type="evidence" value="ECO:0007669"/>
    <property type="project" value="UniProtKB-ARBA"/>
</dbReference>
<feature type="binding site" evidence="8">
    <location>
        <position position="84"/>
    </location>
    <ligand>
        <name>Mn(2+)</name>
        <dbReference type="ChEBI" id="CHEBI:29035"/>
        <label>2</label>
    </ligand>
</feature>
<gene>
    <name evidence="10" type="primary">yggF</name>
    <name evidence="10" type="ORF">EMLFYP7_00444</name>
</gene>
<dbReference type="FunFam" id="3.40.190.90:FF:000001">
    <property type="entry name" value="Fructose-1,6-bisphosphatase"/>
    <property type="match status" value="1"/>
</dbReference>
<dbReference type="Pfam" id="PF03320">
    <property type="entry name" value="FBPase_glpX"/>
    <property type="match status" value="1"/>
</dbReference>
<dbReference type="Gene3D" id="3.40.190.90">
    <property type="match status" value="1"/>
</dbReference>
<evidence type="ECO:0000256" key="8">
    <source>
        <dbReference type="PIRSR" id="PIRSR004532-1"/>
    </source>
</evidence>
<feature type="binding site" evidence="8">
    <location>
        <position position="32"/>
    </location>
    <ligand>
        <name>Mn(2+)</name>
        <dbReference type="ChEBI" id="CHEBI:29035"/>
        <label>1</label>
    </ligand>
</feature>
<evidence type="ECO:0000256" key="2">
    <source>
        <dbReference type="ARBA" id="ARBA00008989"/>
    </source>
</evidence>
<evidence type="ECO:0000256" key="3">
    <source>
        <dbReference type="ARBA" id="ARBA00022723"/>
    </source>
</evidence>
<dbReference type="RefSeq" id="WP_156564547.1">
    <property type="nucleotide sequence ID" value="NZ_CACRTZ010000003.1"/>
</dbReference>
<dbReference type="GO" id="GO:0042132">
    <property type="term" value="F:fructose 1,6-bisphosphate 1-phosphatase activity"/>
    <property type="evidence" value="ECO:0007669"/>
    <property type="project" value="UniProtKB-EC"/>
</dbReference>
<feature type="binding site" evidence="8">
    <location>
        <position position="56"/>
    </location>
    <ligand>
        <name>Mn(2+)</name>
        <dbReference type="ChEBI" id="CHEBI:29035"/>
        <label>1</label>
    </ligand>
</feature>
<name>A0A6N2YYU4_9ENTR</name>
<sequence>MMSLAWPLLRVTEQAALAAWPQTGCGDKNKIDGVAVAAMRDALNQMAMKGRIVIGEGEIDHAPMLYIGEKVGTGDGPAVDIAVDPIEGTRMVAMGQNNALAVMAFAPQGSLLHAPDMYMEKLVVNRRARGVIDLHKPLAENLRVVAAALGKPLDELRMVTLDKPRQQPAIQCAAGMGVKVFALPDGDVAASVLTCLPDNPFDVMYTIGGAPEGVISACAVRALEGDMHASLLDFCQAKGESEAHQQIARDEHRRCREMGVEVNRVYTLNELVNSDTLLFSATGVTGGDLMKGIYRSGQTIHTQTLLINGIERTCNIIDSLHYG</sequence>
<dbReference type="InterPro" id="IPR004464">
    <property type="entry name" value="FBPase_class-2/SBPase"/>
</dbReference>
<protein>
    <recommendedName>
        <fullName evidence="7">Fructose-1,6-bisphosphatase</fullName>
    </recommendedName>
</protein>
<dbReference type="GO" id="GO:0006071">
    <property type="term" value="P:glycerol metabolic process"/>
    <property type="evidence" value="ECO:0007669"/>
    <property type="project" value="InterPro"/>
</dbReference>
<feature type="binding site" evidence="9">
    <location>
        <begin position="163"/>
        <end position="165"/>
    </location>
    <ligand>
        <name>substrate</name>
    </ligand>
</feature>
<feature type="binding site" evidence="9">
    <location>
        <position position="118"/>
    </location>
    <ligand>
        <name>substrate</name>
    </ligand>
</feature>
<reference evidence="10" key="1">
    <citation type="submission" date="2019-11" db="EMBL/GenBank/DDBJ databases">
        <authorList>
            <person name="Feng L."/>
        </authorList>
    </citation>
    <scope>NUCLEOTIDE SEQUENCE</scope>
    <source>
        <strain evidence="10">EMassiliensisLFYP7</strain>
    </source>
</reference>
<dbReference type="AlphaFoldDB" id="A0A6N2YYU4"/>
<evidence type="ECO:0000256" key="5">
    <source>
        <dbReference type="ARBA" id="ARBA00023211"/>
    </source>
</evidence>